<dbReference type="AlphaFoldDB" id="A0A386WY91"/>
<gene>
    <name evidence="2" type="ORF">CSH63_32305</name>
</gene>
<dbReference type="Proteomes" id="UP000267804">
    <property type="component" value="Chromosome"/>
</dbReference>
<evidence type="ECO:0000256" key="1">
    <source>
        <dbReference type="SAM" id="MobiDB-lite"/>
    </source>
</evidence>
<accession>A0A386WY91</accession>
<feature type="region of interest" description="Disordered" evidence="1">
    <location>
        <begin position="68"/>
        <end position="87"/>
    </location>
</feature>
<reference evidence="2 3" key="1">
    <citation type="submission" date="2017-10" db="EMBL/GenBank/DDBJ databases">
        <title>Integration of genomic and chemical information greatly accelerates assignment of the full stereostructure of myelolactone, a potent inhibitor of myeloma from a marine-derived Micromonospora.</title>
        <authorList>
            <person name="Kim M.C."/>
            <person name="Machado H."/>
            <person name="Jensen P.R."/>
            <person name="Fenical W."/>
        </authorList>
    </citation>
    <scope>NUCLEOTIDE SEQUENCE [LARGE SCALE GENOMIC DNA]</scope>
    <source>
        <strain evidence="2 3">CNY-010</strain>
    </source>
</reference>
<name>A0A386WY91_9ACTN</name>
<proteinExistence type="predicted"/>
<protein>
    <submittedName>
        <fullName evidence="2">Uncharacterized protein</fullName>
    </submittedName>
</protein>
<evidence type="ECO:0000313" key="3">
    <source>
        <dbReference type="Proteomes" id="UP000267804"/>
    </source>
</evidence>
<dbReference type="KEGG" id="mtua:CSH63_32305"/>
<dbReference type="RefSeq" id="WP_120573432.1">
    <property type="nucleotide sequence ID" value="NZ_CP024087.1"/>
</dbReference>
<sequence length="87" mass="9514">MLMIGGPRHGGDIPADGAIGSYVDLVSATAHYRRRFVRVFTDPVTGRPANAYAQELLVHESIPNQAHARPWFRYPSPETPSQEGPAS</sequence>
<organism evidence="2 3">
    <name type="scientific">Micromonospora tulbaghiae</name>
    <dbReference type="NCBI Taxonomy" id="479978"/>
    <lineage>
        <taxon>Bacteria</taxon>
        <taxon>Bacillati</taxon>
        <taxon>Actinomycetota</taxon>
        <taxon>Actinomycetes</taxon>
        <taxon>Micromonosporales</taxon>
        <taxon>Micromonosporaceae</taxon>
        <taxon>Micromonospora</taxon>
    </lineage>
</organism>
<dbReference type="EMBL" id="CP024087">
    <property type="protein sequence ID" value="AYF32039.1"/>
    <property type="molecule type" value="Genomic_DNA"/>
</dbReference>
<evidence type="ECO:0000313" key="2">
    <source>
        <dbReference type="EMBL" id="AYF32039.1"/>
    </source>
</evidence>